<dbReference type="EMBL" id="FNET01000029">
    <property type="protein sequence ID" value="SDM92763.1"/>
    <property type="molecule type" value="Genomic_DNA"/>
</dbReference>
<dbReference type="Proteomes" id="UP000199682">
    <property type="component" value="Unassembled WGS sequence"/>
</dbReference>
<sequence>MVETVTSLVSRGSRGTGSGEPGPSPGLAPETDVLHRVQELDSQPRSVGARPDLLPSPQQAQAGLPSLFATLPPAQQKPEALSEIVRSSSATRTSRRAPPAVSRSAARPTAGTPLAARRPARPPSRSLPGLPPDSDRSPVVLSRTSFLRPGPDVCLECGRVITKNGSSETGHKLTCRNGPIACLCACGVFAVRVLDGVDAWQPGSASEPADPGQAVPRAPARTR</sequence>
<evidence type="ECO:0000313" key="3">
    <source>
        <dbReference type="Proteomes" id="UP000199682"/>
    </source>
</evidence>
<protein>
    <submittedName>
        <fullName evidence="2">Uncharacterized protein</fullName>
    </submittedName>
</protein>
<feature type="compositionally biased region" description="Low complexity" evidence="1">
    <location>
        <begin position="1"/>
        <end position="13"/>
    </location>
</feature>
<gene>
    <name evidence="2" type="ORF">SAMN04488074_12966</name>
</gene>
<feature type="region of interest" description="Disordered" evidence="1">
    <location>
        <begin position="200"/>
        <end position="223"/>
    </location>
</feature>
<evidence type="ECO:0000313" key="2">
    <source>
        <dbReference type="EMBL" id="SDM92763.1"/>
    </source>
</evidence>
<dbReference type="AlphaFoldDB" id="A0A1G9X8X0"/>
<accession>A0A1G9X8X0</accession>
<name>A0A1G9X8X0_9PSEU</name>
<evidence type="ECO:0000256" key="1">
    <source>
        <dbReference type="SAM" id="MobiDB-lite"/>
    </source>
</evidence>
<proteinExistence type="predicted"/>
<reference evidence="3" key="1">
    <citation type="submission" date="2016-10" db="EMBL/GenBank/DDBJ databases">
        <authorList>
            <person name="Varghese N."/>
            <person name="Submissions S."/>
        </authorList>
    </citation>
    <scope>NUCLEOTIDE SEQUENCE [LARGE SCALE GENOMIC DNA]</scope>
    <source>
        <strain evidence="3">DSM 44796</strain>
    </source>
</reference>
<organism evidence="2 3">
    <name type="scientific">Lentzea albidocapillata subsp. violacea</name>
    <dbReference type="NCBI Taxonomy" id="128104"/>
    <lineage>
        <taxon>Bacteria</taxon>
        <taxon>Bacillati</taxon>
        <taxon>Actinomycetota</taxon>
        <taxon>Actinomycetes</taxon>
        <taxon>Pseudonocardiales</taxon>
        <taxon>Pseudonocardiaceae</taxon>
        <taxon>Lentzea</taxon>
    </lineage>
</organism>
<feature type="region of interest" description="Disordered" evidence="1">
    <location>
        <begin position="1"/>
        <end position="139"/>
    </location>
</feature>
<feature type="compositionally biased region" description="Low complexity" evidence="1">
    <location>
        <begin position="86"/>
        <end position="128"/>
    </location>
</feature>